<dbReference type="SUPFAM" id="SSF81324">
    <property type="entry name" value="Voltage-gated potassium channels"/>
    <property type="match status" value="1"/>
</dbReference>
<organism evidence="4 5">
    <name type="scientific">Thiohalocapsa marina</name>
    <dbReference type="NCBI Taxonomy" id="424902"/>
    <lineage>
        <taxon>Bacteria</taxon>
        <taxon>Pseudomonadati</taxon>
        <taxon>Pseudomonadota</taxon>
        <taxon>Gammaproteobacteria</taxon>
        <taxon>Chromatiales</taxon>
        <taxon>Chromatiaceae</taxon>
        <taxon>Thiohalocapsa</taxon>
    </lineage>
</organism>
<dbReference type="SUPFAM" id="SSF51735">
    <property type="entry name" value="NAD(P)-binding Rossmann-fold domains"/>
    <property type="match status" value="2"/>
</dbReference>
<dbReference type="SUPFAM" id="SSF116726">
    <property type="entry name" value="TrkA C-terminal domain-like"/>
    <property type="match status" value="1"/>
</dbReference>
<dbReference type="Gene3D" id="1.10.287.70">
    <property type="match status" value="1"/>
</dbReference>
<dbReference type="AlphaFoldDB" id="A0A5M8FQF1"/>
<dbReference type="InterPro" id="IPR003148">
    <property type="entry name" value="RCK_N"/>
</dbReference>
<reference evidence="4 5" key="1">
    <citation type="submission" date="2019-09" db="EMBL/GenBank/DDBJ databases">
        <title>Whole-genome sequence of the purple sulfur bacterium Thiohalocapsa marina DSM 19078.</title>
        <authorList>
            <person name="Kyndt J.A."/>
            <person name="Meyer T.E."/>
        </authorList>
    </citation>
    <scope>NUCLEOTIDE SEQUENCE [LARGE SCALE GENOMIC DNA]</scope>
    <source>
        <strain evidence="4 5">DSM 19078</strain>
    </source>
</reference>
<evidence type="ECO:0000256" key="1">
    <source>
        <dbReference type="ARBA" id="ARBA00004651"/>
    </source>
</evidence>
<keyword evidence="5" id="KW-1185">Reference proteome</keyword>
<dbReference type="Proteomes" id="UP000322981">
    <property type="component" value="Unassembled WGS sequence"/>
</dbReference>
<dbReference type="GO" id="GO:0006813">
    <property type="term" value="P:potassium ion transport"/>
    <property type="evidence" value="ECO:0007669"/>
    <property type="project" value="InterPro"/>
</dbReference>
<gene>
    <name evidence="4" type="ORF">F2Q65_06350</name>
</gene>
<dbReference type="InterPro" id="IPR036291">
    <property type="entry name" value="NAD(P)-bd_dom_sf"/>
</dbReference>
<dbReference type="Pfam" id="PF07885">
    <property type="entry name" value="Ion_trans_2"/>
    <property type="match status" value="1"/>
</dbReference>
<dbReference type="OrthoDB" id="9781411at2"/>
<dbReference type="GO" id="GO:0005886">
    <property type="term" value="C:plasma membrane"/>
    <property type="evidence" value="ECO:0007669"/>
    <property type="project" value="UniProtKB-SubCell"/>
</dbReference>
<sequence length="572" mass="63793">MDSIFFIVFRRMRAPLLALVAAYAIAILGLVLIPGHAADGAVWHMDFFHAFYFVSYMATTIGFGEIPREFSDAQRIWVTFCVYATVIVWLYSIGSLIALLQDRTLRRAIEESRFERRVRAIREPFYLICGYGQTGSELVRSLTDHSQRVVVLDGDPDRIDLLKLENLREFVPALHADVRRPDALLMGGLRNPRCAGVLALTSVNEANLKVALAAKLLQPDATVICRADSHDVEANMASFGTDHIYDPFDIFALYLATALQAPCLTLLSDWLGGAPLGPLTEPLYPPPQGLWIICGYGRFGKALYEHLQDQPGIELVVIEARPELTGAPAGTLITGRGTEADTLEQARIHRAVGLVAGTDDDSNNLSIVMTALQLNPRLFTVVRENKLDNKELFDAVGADIVMHPSSIVAGRIRTLLGAPLLSEFVSYARYEEDAWACQLVSRIVALVHDRVPDVWEVRIDAEGAYALLELRRQGVVVELGDLLRDPRDRGRTLPIIALLRRRDGQRSLLPDPDERLREGDRLLFCGPAHAHSDMLWTLQNAHALNYVLFGSSPPQGLVWRWLMRLLSPARRR</sequence>
<dbReference type="PANTHER" id="PTHR43833">
    <property type="entry name" value="POTASSIUM CHANNEL PROTEIN 2-RELATED-RELATED"/>
    <property type="match status" value="1"/>
</dbReference>
<feature type="domain" description="RCK N-terminal" evidence="3">
    <location>
        <begin position="288"/>
        <end position="402"/>
    </location>
</feature>
<evidence type="ECO:0000313" key="4">
    <source>
        <dbReference type="EMBL" id="KAA6185986.1"/>
    </source>
</evidence>
<dbReference type="Pfam" id="PF02254">
    <property type="entry name" value="TrkA_N"/>
    <property type="match status" value="2"/>
</dbReference>
<evidence type="ECO:0000256" key="2">
    <source>
        <dbReference type="SAM" id="Phobius"/>
    </source>
</evidence>
<dbReference type="InterPro" id="IPR036721">
    <property type="entry name" value="RCK_C_sf"/>
</dbReference>
<accession>A0A5M8FQF1</accession>
<keyword evidence="2" id="KW-0472">Membrane</keyword>
<feature type="transmembrane region" description="Helical" evidence="2">
    <location>
        <begin position="76"/>
        <end position="100"/>
    </location>
</feature>
<dbReference type="InterPro" id="IPR013099">
    <property type="entry name" value="K_chnl_dom"/>
</dbReference>
<keyword evidence="2" id="KW-1133">Transmembrane helix</keyword>
<dbReference type="EMBL" id="VWXX01000006">
    <property type="protein sequence ID" value="KAA6185986.1"/>
    <property type="molecule type" value="Genomic_DNA"/>
</dbReference>
<comment type="subcellular location">
    <subcellularLocation>
        <location evidence="1">Cell membrane</location>
        <topology evidence="1">Multi-pass membrane protein</topology>
    </subcellularLocation>
</comment>
<keyword evidence="4" id="KW-0813">Transport</keyword>
<keyword evidence="4" id="KW-0407">Ion channel</keyword>
<keyword evidence="4" id="KW-0406">Ion transport</keyword>
<comment type="caution">
    <text evidence="4">The sequence shown here is derived from an EMBL/GenBank/DDBJ whole genome shotgun (WGS) entry which is preliminary data.</text>
</comment>
<feature type="transmembrane region" description="Helical" evidence="2">
    <location>
        <begin position="47"/>
        <end position="64"/>
    </location>
</feature>
<proteinExistence type="predicted"/>
<evidence type="ECO:0000259" key="3">
    <source>
        <dbReference type="PROSITE" id="PS51201"/>
    </source>
</evidence>
<dbReference type="PROSITE" id="PS51201">
    <property type="entry name" value="RCK_N"/>
    <property type="match status" value="2"/>
</dbReference>
<dbReference type="Gene3D" id="3.40.50.720">
    <property type="entry name" value="NAD(P)-binding Rossmann-like Domain"/>
    <property type="match status" value="2"/>
</dbReference>
<evidence type="ECO:0000313" key="5">
    <source>
        <dbReference type="Proteomes" id="UP000322981"/>
    </source>
</evidence>
<dbReference type="RefSeq" id="WP_150091569.1">
    <property type="nucleotide sequence ID" value="NZ_JBFUOH010000134.1"/>
</dbReference>
<protein>
    <submittedName>
        <fullName evidence="4">Potassium channel protein</fullName>
    </submittedName>
</protein>
<keyword evidence="2" id="KW-0812">Transmembrane</keyword>
<name>A0A5M8FQF1_9GAMM</name>
<dbReference type="GO" id="GO:0034220">
    <property type="term" value="P:monoatomic ion transmembrane transport"/>
    <property type="evidence" value="ECO:0007669"/>
    <property type="project" value="UniProtKB-KW"/>
</dbReference>
<dbReference type="InterPro" id="IPR050721">
    <property type="entry name" value="Trk_Ktr_HKT_K-transport"/>
</dbReference>
<feature type="domain" description="RCK N-terminal" evidence="3">
    <location>
        <begin position="123"/>
        <end position="245"/>
    </location>
</feature>